<evidence type="ECO:0000313" key="1">
    <source>
        <dbReference type="EMBL" id="KAJ1083431.1"/>
    </source>
</evidence>
<comment type="caution">
    <text evidence="1">The sequence shown here is derived from an EMBL/GenBank/DDBJ whole genome shotgun (WGS) entry which is preliminary data.</text>
</comment>
<accession>A0AAV7KVD4</accession>
<name>A0AAV7KVD4_PLEWA</name>
<dbReference type="EMBL" id="JANPWB010000016">
    <property type="protein sequence ID" value="KAJ1083431.1"/>
    <property type="molecule type" value="Genomic_DNA"/>
</dbReference>
<keyword evidence="2" id="KW-1185">Reference proteome</keyword>
<gene>
    <name evidence="1" type="ORF">NDU88_003590</name>
</gene>
<reference evidence="1" key="1">
    <citation type="journal article" date="2022" name="bioRxiv">
        <title>Sequencing and chromosome-scale assembly of the giantPleurodeles waltlgenome.</title>
        <authorList>
            <person name="Brown T."/>
            <person name="Elewa A."/>
            <person name="Iarovenko S."/>
            <person name="Subramanian E."/>
            <person name="Araus A.J."/>
            <person name="Petzold A."/>
            <person name="Susuki M."/>
            <person name="Suzuki K.-i.T."/>
            <person name="Hayashi T."/>
            <person name="Toyoda A."/>
            <person name="Oliveira C."/>
            <person name="Osipova E."/>
            <person name="Leigh N.D."/>
            <person name="Simon A."/>
            <person name="Yun M.H."/>
        </authorList>
    </citation>
    <scope>NUCLEOTIDE SEQUENCE</scope>
    <source>
        <strain evidence="1">20211129_DDA</strain>
        <tissue evidence="1">Liver</tissue>
    </source>
</reference>
<dbReference type="Proteomes" id="UP001066276">
    <property type="component" value="Chromosome 12"/>
</dbReference>
<evidence type="ECO:0000313" key="2">
    <source>
        <dbReference type="Proteomes" id="UP001066276"/>
    </source>
</evidence>
<dbReference type="AlphaFoldDB" id="A0AAV7KVD4"/>
<protein>
    <submittedName>
        <fullName evidence="1">Uncharacterized protein</fullName>
    </submittedName>
</protein>
<sequence length="72" mass="8343">MQLRPRVMNMVRSAPRTKRKLPGRFPTFTFKVALSHAMHREKVTKCLSKPEIFKDGFLALRPGALKYNNLNT</sequence>
<organism evidence="1 2">
    <name type="scientific">Pleurodeles waltl</name>
    <name type="common">Iberian ribbed newt</name>
    <dbReference type="NCBI Taxonomy" id="8319"/>
    <lineage>
        <taxon>Eukaryota</taxon>
        <taxon>Metazoa</taxon>
        <taxon>Chordata</taxon>
        <taxon>Craniata</taxon>
        <taxon>Vertebrata</taxon>
        <taxon>Euteleostomi</taxon>
        <taxon>Amphibia</taxon>
        <taxon>Batrachia</taxon>
        <taxon>Caudata</taxon>
        <taxon>Salamandroidea</taxon>
        <taxon>Salamandridae</taxon>
        <taxon>Pleurodelinae</taxon>
        <taxon>Pleurodeles</taxon>
    </lineage>
</organism>
<proteinExistence type="predicted"/>